<dbReference type="Gene3D" id="1.20.1530.10">
    <property type="entry name" value="Na+/H+ antiporter like domain"/>
    <property type="match status" value="1"/>
</dbReference>
<keyword evidence="5 6" id="KW-0472">Membrane</keyword>
<dbReference type="RefSeq" id="WP_209766899.1">
    <property type="nucleotide sequence ID" value="NZ_JAGINP010000009.1"/>
</dbReference>
<feature type="transmembrane region" description="Helical" evidence="6">
    <location>
        <begin position="96"/>
        <end position="115"/>
    </location>
</feature>
<keyword evidence="6" id="KW-0813">Transport</keyword>
<feature type="transmembrane region" description="Helical" evidence="6">
    <location>
        <begin position="337"/>
        <end position="359"/>
    </location>
</feature>
<dbReference type="Proteomes" id="UP000781958">
    <property type="component" value="Unassembled WGS sequence"/>
</dbReference>
<evidence type="ECO:0000313" key="8">
    <source>
        <dbReference type="Proteomes" id="UP000781958"/>
    </source>
</evidence>
<sequence>MKLPAIRVFLENEAAAGIALMIASAVALVWANSAAAPLYEAMLAMPVTVTAGGVGLDKPLILWINDGLMAVFFLVVGLEIKREVLAGELSNRAKAMLPGIAAVGGMAVPALVYVVCNWGDPVTMQGWAIPAATDIAFAVGVLALLGSRVPSSLRIFLLALAIMDDLGAIIIIAAFYSHGIVPMALGFAAIAGLGLFWMNLIGVRSLTPYMLLGFVLWVCVLKSGIHATLAGVALAFAIPLRADGRDRTEEVREDSPLHRLEHALHPWVAFLILPVFALANAGVSLSGITPSSLAEPVPLGIALGLFAGKQLGVLLASWLAIRLRLSSLPAGANWMQFYGVAVLTGIGFTMSLFIGTLAFPDPEHAVAVRLGVLAGSIASALFGYGLLYAAGTSRTAPMAEEAR</sequence>
<evidence type="ECO:0000256" key="4">
    <source>
        <dbReference type="ARBA" id="ARBA00022989"/>
    </source>
</evidence>
<feature type="transmembrane region" description="Helical" evidence="6">
    <location>
        <begin position="183"/>
        <end position="202"/>
    </location>
</feature>
<dbReference type="PANTHER" id="PTHR30341">
    <property type="entry name" value="SODIUM ION/PROTON ANTIPORTER NHAA-RELATED"/>
    <property type="match status" value="1"/>
</dbReference>
<evidence type="ECO:0000313" key="7">
    <source>
        <dbReference type="EMBL" id="MBP2293037.1"/>
    </source>
</evidence>
<keyword evidence="3 6" id="KW-0812">Transmembrane</keyword>
<keyword evidence="6" id="KW-0050">Antiport</keyword>
<comment type="caution">
    <text evidence="7">The sequence shown here is derived from an EMBL/GenBank/DDBJ whole genome shotgun (WGS) entry which is preliminary data.</text>
</comment>
<gene>
    <name evidence="6" type="primary">nhaA</name>
    <name evidence="7" type="ORF">J2851_002819</name>
</gene>
<comment type="catalytic activity">
    <reaction evidence="6">
        <text>Na(+)(in) + 2 H(+)(out) = Na(+)(out) + 2 H(+)(in)</text>
        <dbReference type="Rhea" id="RHEA:29251"/>
        <dbReference type="ChEBI" id="CHEBI:15378"/>
        <dbReference type="ChEBI" id="CHEBI:29101"/>
    </reaction>
</comment>
<keyword evidence="6" id="KW-0406">Ion transport</keyword>
<comment type="function">
    <text evidence="6">Na(+)/H(+) antiporter that extrudes sodium in exchange for external protons.</text>
</comment>
<keyword evidence="6" id="KW-0739">Sodium transport</keyword>
<dbReference type="InterPro" id="IPR004670">
    <property type="entry name" value="NhaA"/>
</dbReference>
<proteinExistence type="inferred from homology"/>
<evidence type="ECO:0000256" key="1">
    <source>
        <dbReference type="ARBA" id="ARBA00004429"/>
    </source>
</evidence>
<keyword evidence="8" id="KW-1185">Reference proteome</keyword>
<feature type="transmembrane region" description="Helical" evidence="6">
    <location>
        <begin position="214"/>
        <end position="238"/>
    </location>
</feature>
<keyword evidence="6" id="KW-0915">Sodium</keyword>
<dbReference type="HAMAP" id="MF_01844">
    <property type="entry name" value="NhaA"/>
    <property type="match status" value="1"/>
</dbReference>
<feature type="transmembrane region" description="Helical" evidence="6">
    <location>
        <begin position="127"/>
        <end position="145"/>
    </location>
</feature>
<dbReference type="EMBL" id="JAGINP010000009">
    <property type="protein sequence ID" value="MBP2293037.1"/>
    <property type="molecule type" value="Genomic_DNA"/>
</dbReference>
<protein>
    <recommendedName>
        <fullName evidence="6">Na(+)/H(+) antiporter NhaA</fullName>
    </recommendedName>
    <alternativeName>
        <fullName evidence="6">Sodium/proton antiporter NhaA</fullName>
    </alternativeName>
</protein>
<dbReference type="NCBIfam" id="NF007111">
    <property type="entry name" value="PRK09560.1"/>
    <property type="match status" value="1"/>
</dbReference>
<feature type="transmembrane region" description="Helical" evidence="6">
    <location>
        <begin position="59"/>
        <end position="76"/>
    </location>
</feature>
<dbReference type="NCBIfam" id="TIGR00773">
    <property type="entry name" value="NhaA"/>
    <property type="match status" value="1"/>
</dbReference>
<feature type="transmembrane region" description="Helical" evidence="6">
    <location>
        <begin position="157"/>
        <end position="177"/>
    </location>
</feature>
<reference evidence="7 8" key="1">
    <citation type="submission" date="2021-03" db="EMBL/GenBank/DDBJ databases">
        <title>Genomic Encyclopedia of Type Strains, Phase III (KMG-III): the genomes of soil and plant-associated and newly described type strains.</title>
        <authorList>
            <person name="Whitman W."/>
        </authorList>
    </citation>
    <scope>NUCLEOTIDE SEQUENCE [LARGE SCALE GENOMIC DNA]</scope>
    <source>
        <strain evidence="7 8">IMMIB AFH-6</strain>
    </source>
</reference>
<keyword evidence="4 6" id="KW-1133">Transmembrane helix</keyword>
<organism evidence="7 8">
    <name type="scientific">Azospirillum rugosum</name>
    <dbReference type="NCBI Taxonomy" id="416170"/>
    <lineage>
        <taxon>Bacteria</taxon>
        <taxon>Pseudomonadati</taxon>
        <taxon>Pseudomonadota</taxon>
        <taxon>Alphaproteobacteria</taxon>
        <taxon>Rhodospirillales</taxon>
        <taxon>Azospirillaceae</taxon>
        <taxon>Azospirillum</taxon>
    </lineage>
</organism>
<accession>A0ABS4SKN2</accession>
<feature type="transmembrane region" description="Helical" evidence="6">
    <location>
        <begin position="366"/>
        <end position="390"/>
    </location>
</feature>
<dbReference type="Pfam" id="PF06965">
    <property type="entry name" value="Na_H_antiport_1"/>
    <property type="match status" value="1"/>
</dbReference>
<dbReference type="InterPro" id="IPR023171">
    <property type="entry name" value="Na/H_antiporter_dom_sf"/>
</dbReference>
<name>A0ABS4SKN2_9PROT</name>
<dbReference type="NCBIfam" id="NF007112">
    <property type="entry name" value="PRK09561.1"/>
    <property type="match status" value="1"/>
</dbReference>
<feature type="transmembrane region" description="Helical" evidence="6">
    <location>
        <begin position="264"/>
        <end position="285"/>
    </location>
</feature>
<comment type="subcellular location">
    <subcellularLocation>
        <location evidence="1">Cell inner membrane</location>
        <topology evidence="1">Multi-pass membrane protein</topology>
    </subcellularLocation>
    <subcellularLocation>
        <location evidence="6">Cell membrane</location>
        <topology evidence="6">Multi-pass membrane protein</topology>
    </subcellularLocation>
</comment>
<feature type="transmembrane region" description="Helical" evidence="6">
    <location>
        <begin position="297"/>
        <end position="321"/>
    </location>
</feature>
<evidence type="ECO:0000256" key="5">
    <source>
        <dbReference type="ARBA" id="ARBA00023136"/>
    </source>
</evidence>
<evidence type="ECO:0000256" key="6">
    <source>
        <dbReference type="HAMAP-Rule" id="MF_01844"/>
    </source>
</evidence>
<evidence type="ECO:0000256" key="2">
    <source>
        <dbReference type="ARBA" id="ARBA00022475"/>
    </source>
</evidence>
<comment type="similarity">
    <text evidence="6">Belongs to the NhaA Na(+)/H(+) (TC 2.A.33) antiporter family.</text>
</comment>
<keyword evidence="2 6" id="KW-1003">Cell membrane</keyword>
<dbReference type="PANTHER" id="PTHR30341:SF0">
    <property type="entry name" value="NA(+)_H(+) ANTIPORTER NHAA"/>
    <property type="match status" value="1"/>
</dbReference>
<evidence type="ECO:0000256" key="3">
    <source>
        <dbReference type="ARBA" id="ARBA00022692"/>
    </source>
</evidence>